<dbReference type="InterPro" id="IPR050228">
    <property type="entry name" value="Carboxylesterase_BioH"/>
</dbReference>
<keyword evidence="2" id="KW-0378">Hydrolase</keyword>
<evidence type="ECO:0000313" key="2">
    <source>
        <dbReference type="EMBL" id="TQV73168.1"/>
    </source>
</evidence>
<feature type="domain" description="AB hydrolase-1" evidence="1">
    <location>
        <begin position="4"/>
        <end position="237"/>
    </location>
</feature>
<dbReference type="PANTHER" id="PTHR43194:SF5">
    <property type="entry name" value="PIMELOYL-[ACYL-CARRIER PROTEIN] METHYL ESTER ESTERASE"/>
    <property type="match status" value="1"/>
</dbReference>
<name>A0A545T7J2_9GAMM</name>
<dbReference type="Gene3D" id="3.40.50.1820">
    <property type="entry name" value="alpha/beta hydrolase"/>
    <property type="match status" value="1"/>
</dbReference>
<proteinExistence type="predicted"/>
<dbReference type="PANTHER" id="PTHR43194">
    <property type="entry name" value="HYDROLASE ALPHA/BETA FOLD FAMILY"/>
    <property type="match status" value="1"/>
</dbReference>
<dbReference type="OrthoDB" id="5290302at2"/>
<dbReference type="EMBL" id="VIKR01000004">
    <property type="protein sequence ID" value="TQV73168.1"/>
    <property type="molecule type" value="Genomic_DNA"/>
</dbReference>
<reference evidence="2 3" key="1">
    <citation type="submission" date="2019-06" db="EMBL/GenBank/DDBJ databases">
        <title>Draft genome of Aliikangiella marina GYP-15.</title>
        <authorList>
            <person name="Wang G."/>
        </authorList>
    </citation>
    <scope>NUCLEOTIDE SEQUENCE [LARGE SCALE GENOMIC DNA]</scope>
    <source>
        <strain evidence="2 3">GYP-15</strain>
    </source>
</reference>
<gene>
    <name evidence="2" type="ORF">FLL45_17120</name>
</gene>
<dbReference type="Proteomes" id="UP000317839">
    <property type="component" value="Unassembled WGS sequence"/>
</dbReference>
<dbReference type="SUPFAM" id="SSF53474">
    <property type="entry name" value="alpha/beta-Hydrolases"/>
    <property type="match status" value="1"/>
</dbReference>
<accession>A0A545T7J2</accession>
<keyword evidence="3" id="KW-1185">Reference proteome</keyword>
<comment type="caution">
    <text evidence="2">The sequence shown here is derived from an EMBL/GenBank/DDBJ whole genome shotgun (WGS) entry which is preliminary data.</text>
</comment>
<organism evidence="2 3">
    <name type="scientific">Aliikangiella marina</name>
    <dbReference type="NCBI Taxonomy" id="1712262"/>
    <lineage>
        <taxon>Bacteria</taxon>
        <taxon>Pseudomonadati</taxon>
        <taxon>Pseudomonadota</taxon>
        <taxon>Gammaproteobacteria</taxon>
        <taxon>Oceanospirillales</taxon>
        <taxon>Pleioneaceae</taxon>
        <taxon>Aliikangiella</taxon>
    </lineage>
</organism>
<sequence>MQRIILLRGLGRDQLHWNPLLAQLQSTSAKVLIETPDLPGAGVLYQQKSPVNIDHYIPAIERQLSGFDSPAILVGLSFGGMIALKWAEQCPEKFSRVVLINSSSRLSPFYHRLQLQHVIRFPKALLGTSQRTRENAIFQLTCNTRPVDESIIRQWVQIQEKHPVSFTNKLRQVIAASRLAPPLPSKLPPIHILNSKADRLVHPRCSQKLIDYYDASSSFHETAGHDLPQDAPNWVAEQLLKL</sequence>
<dbReference type="InterPro" id="IPR029058">
    <property type="entry name" value="AB_hydrolase_fold"/>
</dbReference>
<dbReference type="RefSeq" id="WP_142943300.1">
    <property type="nucleotide sequence ID" value="NZ_VIKR01000004.1"/>
</dbReference>
<dbReference type="GO" id="GO:0016787">
    <property type="term" value="F:hydrolase activity"/>
    <property type="evidence" value="ECO:0007669"/>
    <property type="project" value="UniProtKB-KW"/>
</dbReference>
<dbReference type="Pfam" id="PF12697">
    <property type="entry name" value="Abhydrolase_6"/>
    <property type="match status" value="1"/>
</dbReference>
<evidence type="ECO:0000259" key="1">
    <source>
        <dbReference type="Pfam" id="PF12697"/>
    </source>
</evidence>
<protein>
    <submittedName>
        <fullName evidence="2">Alpha/beta hydrolase</fullName>
    </submittedName>
</protein>
<evidence type="ECO:0000313" key="3">
    <source>
        <dbReference type="Proteomes" id="UP000317839"/>
    </source>
</evidence>
<dbReference type="AlphaFoldDB" id="A0A545T7J2"/>
<dbReference type="InterPro" id="IPR000073">
    <property type="entry name" value="AB_hydrolase_1"/>
</dbReference>